<evidence type="ECO:0000256" key="2">
    <source>
        <dbReference type="SAM" id="Phobius"/>
    </source>
</evidence>
<feature type="transmembrane region" description="Helical" evidence="2">
    <location>
        <begin position="119"/>
        <end position="140"/>
    </location>
</feature>
<dbReference type="EMBL" id="MH725794">
    <property type="protein sequence ID" value="AYE93184.1"/>
    <property type="molecule type" value="Genomic_DNA"/>
</dbReference>
<proteinExistence type="predicted"/>
<keyword evidence="2" id="KW-0472">Membrane</keyword>
<feature type="region of interest" description="Disordered" evidence="1">
    <location>
        <begin position="174"/>
        <end position="194"/>
    </location>
</feature>
<feature type="transmembrane region" description="Helical" evidence="2">
    <location>
        <begin position="93"/>
        <end position="113"/>
    </location>
</feature>
<gene>
    <name evidence="3" type="ORF">DXG01_000029</name>
    <name evidence="4" type="ORF">DXG01_000030</name>
</gene>
<organism evidence="3">
    <name type="scientific">Tephrocybe rancida</name>
    <dbReference type="NCBI Taxonomy" id="117070"/>
    <lineage>
        <taxon>Eukaryota</taxon>
        <taxon>Fungi</taxon>
        <taxon>Dikarya</taxon>
        <taxon>Basidiomycota</taxon>
        <taxon>Agaricomycotina</taxon>
        <taxon>Agaricomycetes</taxon>
        <taxon>Agaricomycetidae</taxon>
        <taxon>Agaricales</taxon>
        <taxon>Tricholomatineae</taxon>
        <taxon>Lyophyllaceae</taxon>
        <taxon>Tephrocybe</taxon>
    </lineage>
</organism>
<dbReference type="EMBL" id="MH725794">
    <property type="protein sequence ID" value="AYE93185.1"/>
    <property type="molecule type" value="Genomic_DNA"/>
</dbReference>
<name>A0A386TY83_9AGAR</name>
<keyword evidence="2" id="KW-1133">Transmembrane helix</keyword>
<geneLocation type="mitochondrion" evidence="3"/>
<reference evidence="3" key="1">
    <citation type="submission" date="2018-08" db="EMBL/GenBank/DDBJ databases">
        <title>Comparative mitochondrial genomics of the basidiomycete Termitomyces.</title>
        <authorList>
            <person name="Nieuwenhuis M."/>
        </authorList>
    </citation>
    <scope>NUCLEOTIDE SEQUENCE</scope>
    <source>
        <strain evidence="3">TRssc25</strain>
    </source>
</reference>
<sequence length="194" mass="21716">MNNNNDLKNLVLLSFGLLPSGSYFPPSAGEGEAGRSPKERRTPPSCFAPASLLRRTEGAKLEGEGWRTWKGVHKGLTTKTLSSGMLEFQQKPLIRVIRVLGGVSWLAILGKSYIKLNSFGLYVALFFVIIFFIYQVYVTINRFIYIRRILKSNVLDIKISPLDRYASLIEGRRAEGPKGRRAEGPKGRRAEGEL</sequence>
<evidence type="ECO:0000256" key="1">
    <source>
        <dbReference type="SAM" id="MobiDB-lite"/>
    </source>
</evidence>
<evidence type="ECO:0000313" key="4">
    <source>
        <dbReference type="EMBL" id="AYE93185.1"/>
    </source>
</evidence>
<keyword evidence="3" id="KW-0496">Mitochondrion</keyword>
<protein>
    <submittedName>
        <fullName evidence="3">Uncharacterized protein</fullName>
    </submittedName>
</protein>
<evidence type="ECO:0000313" key="3">
    <source>
        <dbReference type="EMBL" id="AYE93184.1"/>
    </source>
</evidence>
<dbReference type="AlphaFoldDB" id="A0A386TY83"/>
<accession>A0A386TY83</accession>
<dbReference type="OrthoDB" id="3066758at2759"/>
<keyword evidence="2" id="KW-0812">Transmembrane</keyword>